<dbReference type="EMBL" id="OZ034816">
    <property type="protein sequence ID" value="CAL1373922.1"/>
    <property type="molecule type" value="Genomic_DNA"/>
</dbReference>
<reference evidence="1 2" key="1">
    <citation type="submission" date="2024-04" db="EMBL/GenBank/DDBJ databases">
        <authorList>
            <person name="Fracassetti M."/>
        </authorList>
    </citation>
    <scope>NUCLEOTIDE SEQUENCE [LARGE SCALE GENOMIC DNA]</scope>
</reference>
<sequence length="90" mass="10266">METQYTTAKHTTVGTWPSSWLMFSRSSGISRCKLVSERSTSQTLFKEATVGRMTLLNKFTLQIEILQALAIPNATWNYPSQLLRFSNFSK</sequence>
<evidence type="ECO:0000313" key="2">
    <source>
        <dbReference type="Proteomes" id="UP001497516"/>
    </source>
</evidence>
<organism evidence="1 2">
    <name type="scientific">Linum trigynum</name>
    <dbReference type="NCBI Taxonomy" id="586398"/>
    <lineage>
        <taxon>Eukaryota</taxon>
        <taxon>Viridiplantae</taxon>
        <taxon>Streptophyta</taxon>
        <taxon>Embryophyta</taxon>
        <taxon>Tracheophyta</taxon>
        <taxon>Spermatophyta</taxon>
        <taxon>Magnoliopsida</taxon>
        <taxon>eudicotyledons</taxon>
        <taxon>Gunneridae</taxon>
        <taxon>Pentapetalae</taxon>
        <taxon>rosids</taxon>
        <taxon>fabids</taxon>
        <taxon>Malpighiales</taxon>
        <taxon>Linaceae</taxon>
        <taxon>Linum</taxon>
    </lineage>
</organism>
<dbReference type="AlphaFoldDB" id="A0AAV2DKL0"/>
<keyword evidence="2" id="KW-1185">Reference proteome</keyword>
<protein>
    <submittedName>
        <fullName evidence="1">Uncharacterized protein</fullName>
    </submittedName>
</protein>
<name>A0AAV2DKL0_9ROSI</name>
<dbReference type="Proteomes" id="UP001497516">
    <property type="component" value="Chromosome 3"/>
</dbReference>
<proteinExistence type="predicted"/>
<gene>
    <name evidence="1" type="ORF">LTRI10_LOCUS15823</name>
</gene>
<evidence type="ECO:0000313" key="1">
    <source>
        <dbReference type="EMBL" id="CAL1373922.1"/>
    </source>
</evidence>
<accession>A0AAV2DKL0</accession>